<name>A0ABR0B0D7_9CRUS</name>
<gene>
    <name evidence="2" type="ORF">OUZ56_024231</name>
</gene>
<dbReference type="PANTHER" id="PTHR33244">
    <property type="entry name" value="INTEGRASE CATALYTIC DOMAIN-CONTAINING PROTEIN-RELATED"/>
    <property type="match status" value="1"/>
</dbReference>
<protein>
    <submittedName>
        <fullName evidence="2">Uncharacterized protein</fullName>
    </submittedName>
</protein>
<dbReference type="Proteomes" id="UP001234178">
    <property type="component" value="Unassembled WGS sequence"/>
</dbReference>
<organism evidence="2 3">
    <name type="scientific">Daphnia magna</name>
    <dbReference type="NCBI Taxonomy" id="35525"/>
    <lineage>
        <taxon>Eukaryota</taxon>
        <taxon>Metazoa</taxon>
        <taxon>Ecdysozoa</taxon>
        <taxon>Arthropoda</taxon>
        <taxon>Crustacea</taxon>
        <taxon>Branchiopoda</taxon>
        <taxon>Diplostraca</taxon>
        <taxon>Cladocera</taxon>
        <taxon>Anomopoda</taxon>
        <taxon>Daphniidae</taxon>
        <taxon>Daphnia</taxon>
    </lineage>
</organism>
<accession>A0ABR0B0D7</accession>
<comment type="caution">
    <text evidence="2">The sequence shown here is derived from an EMBL/GenBank/DDBJ whole genome shotgun (WGS) entry which is preliminary data.</text>
</comment>
<keyword evidence="3" id="KW-1185">Reference proteome</keyword>
<sequence length="199" mass="21950">MKSFVNEQNQEDAVDRENKVVATSSRVNIAPASTTATSGKQTKYKEASPQSHLDIRVYCMVSEVKSLDCTFSQHVDGKLLQHTLRAIRSTPVGGPPSPSVLLQSRNLRGSLPFVAKALKQQNVSSWSITQVLKQRQATAVFHQSTARPCHQSILALHQRVRARVGKKWISGRVQRVCQQPDSYVVATDDGRVSSKSQGN</sequence>
<feature type="region of interest" description="Disordered" evidence="1">
    <location>
        <begin position="1"/>
        <end position="26"/>
    </location>
</feature>
<evidence type="ECO:0000313" key="3">
    <source>
        <dbReference type="Proteomes" id="UP001234178"/>
    </source>
</evidence>
<dbReference type="EMBL" id="JAOYFB010000039">
    <property type="protein sequence ID" value="KAK4030844.1"/>
    <property type="molecule type" value="Genomic_DNA"/>
</dbReference>
<proteinExistence type="predicted"/>
<evidence type="ECO:0000313" key="2">
    <source>
        <dbReference type="EMBL" id="KAK4030844.1"/>
    </source>
</evidence>
<evidence type="ECO:0000256" key="1">
    <source>
        <dbReference type="SAM" id="MobiDB-lite"/>
    </source>
</evidence>
<reference evidence="2 3" key="1">
    <citation type="journal article" date="2023" name="Nucleic Acids Res.">
        <title>The hologenome of Daphnia magna reveals possible DNA methylation and microbiome-mediated evolution of the host genome.</title>
        <authorList>
            <person name="Chaturvedi A."/>
            <person name="Li X."/>
            <person name="Dhandapani V."/>
            <person name="Marshall H."/>
            <person name="Kissane S."/>
            <person name="Cuenca-Cambronero M."/>
            <person name="Asole G."/>
            <person name="Calvet F."/>
            <person name="Ruiz-Romero M."/>
            <person name="Marangio P."/>
            <person name="Guigo R."/>
            <person name="Rago D."/>
            <person name="Mirbahai L."/>
            <person name="Eastwood N."/>
            <person name="Colbourne J.K."/>
            <person name="Zhou J."/>
            <person name="Mallon E."/>
            <person name="Orsini L."/>
        </authorList>
    </citation>
    <scope>NUCLEOTIDE SEQUENCE [LARGE SCALE GENOMIC DNA]</scope>
    <source>
        <strain evidence="2">LRV0_1</strain>
    </source>
</reference>
<dbReference type="PANTHER" id="PTHR33244:SF3">
    <property type="entry name" value="PEPTIDASE A2 DOMAIN-CONTAINING PROTEIN"/>
    <property type="match status" value="1"/>
</dbReference>